<dbReference type="SUPFAM" id="SSF143243">
    <property type="entry name" value="Nqo5-like"/>
    <property type="match status" value="1"/>
</dbReference>
<comment type="similarity">
    <text evidence="2 9">Belongs to the complex I 30 kDa subunit family.</text>
</comment>
<dbReference type="GO" id="GO:0008137">
    <property type="term" value="F:NADH dehydrogenase (ubiquinone) activity"/>
    <property type="evidence" value="ECO:0007669"/>
    <property type="project" value="UniProtKB-EC"/>
</dbReference>
<dbReference type="EnsemblMetazoa" id="tetur08g05500.1">
    <property type="protein sequence ID" value="tetur08g05500.1"/>
    <property type="gene ID" value="tetur08g05500"/>
</dbReference>
<evidence type="ECO:0000313" key="11">
    <source>
        <dbReference type="EnsemblMetazoa" id="tetur08g05500.1"/>
    </source>
</evidence>
<evidence type="ECO:0000256" key="3">
    <source>
        <dbReference type="ARBA" id="ARBA00020084"/>
    </source>
</evidence>
<keyword evidence="6 9" id="KW-0520">NAD</keyword>
<dbReference type="PROSITE" id="PS00542">
    <property type="entry name" value="COMPLEX1_30K"/>
    <property type="match status" value="1"/>
</dbReference>
<dbReference type="AlphaFoldDB" id="T1KBW3"/>
<evidence type="ECO:0000256" key="1">
    <source>
        <dbReference type="ARBA" id="ARBA00004173"/>
    </source>
</evidence>
<dbReference type="STRING" id="32264.T1KBW3"/>
<dbReference type="NCBIfam" id="NF004733">
    <property type="entry name" value="PRK06074.1-5"/>
    <property type="match status" value="1"/>
</dbReference>
<evidence type="ECO:0000256" key="2">
    <source>
        <dbReference type="ARBA" id="ARBA00007569"/>
    </source>
</evidence>
<dbReference type="PANTHER" id="PTHR10884">
    <property type="entry name" value="NADH DEHYDROGENASE UBIQUINONE IRON-SULFUR PROTEIN 3"/>
    <property type="match status" value="1"/>
</dbReference>
<dbReference type="Gene3D" id="3.30.460.80">
    <property type="entry name" value="NADH:ubiquinone oxidoreductase, 30kDa subunit"/>
    <property type="match status" value="1"/>
</dbReference>
<dbReference type="eggNOG" id="KOG1713">
    <property type="taxonomic scope" value="Eukaryota"/>
</dbReference>
<dbReference type="HAMAP" id="MF_01357">
    <property type="entry name" value="NDH1_NuoC"/>
    <property type="match status" value="1"/>
</dbReference>
<evidence type="ECO:0000256" key="5">
    <source>
        <dbReference type="ARBA" id="ARBA00022967"/>
    </source>
</evidence>
<sequence>MSHLKQLFRVLNNTAKSSLRPKIGFNCFNVPARILSTAATAKEATQEKSVTSTGLRDPEKRAKLIDFGRYCAECLPKFIQKIQVTHVDELEIMIAPEGVVPVLAFLQGHHNCQFTSIADIGGMDVPSRAYRFEIIYNLLSLNFNSRVRVKTYTDEMTPIDSCCEVFEGANWYEREVHDMFGVFFYAHPDLRRILTEYGFVGHPFRRDFPLTGYTEYRYDDELGSIIEEPLELAQEFRKFDLETPWETFPANPAIAIPAEEIPLVAGTVVAEPQPEAKK</sequence>
<organism evidence="11 12">
    <name type="scientific">Tetranychus urticae</name>
    <name type="common">Two-spotted spider mite</name>
    <dbReference type="NCBI Taxonomy" id="32264"/>
    <lineage>
        <taxon>Eukaryota</taxon>
        <taxon>Metazoa</taxon>
        <taxon>Ecdysozoa</taxon>
        <taxon>Arthropoda</taxon>
        <taxon>Chelicerata</taxon>
        <taxon>Arachnida</taxon>
        <taxon>Acari</taxon>
        <taxon>Acariformes</taxon>
        <taxon>Trombidiformes</taxon>
        <taxon>Prostigmata</taxon>
        <taxon>Eleutherengona</taxon>
        <taxon>Raphignathae</taxon>
        <taxon>Tetranychoidea</taxon>
        <taxon>Tetranychidae</taxon>
        <taxon>Tetranychus</taxon>
    </lineage>
</organism>
<accession>T1KBW3</accession>
<protein>
    <recommendedName>
        <fullName evidence="3">NADH dehydrogenase [ubiquinone] iron-sulfur protein 3, mitochondrial</fullName>
    </recommendedName>
</protein>
<proteinExistence type="inferred from homology"/>
<evidence type="ECO:0000256" key="7">
    <source>
        <dbReference type="ARBA" id="ARBA00023075"/>
    </source>
</evidence>
<dbReference type="NCBIfam" id="TIGR01961">
    <property type="entry name" value="NuoC_fam"/>
    <property type="match status" value="1"/>
</dbReference>
<reference evidence="11" key="2">
    <citation type="submission" date="2015-06" db="UniProtKB">
        <authorList>
            <consortium name="EnsemblMetazoa"/>
        </authorList>
    </citation>
    <scope>IDENTIFICATION</scope>
</reference>
<dbReference type="InterPro" id="IPR020396">
    <property type="entry name" value="NADH_UbQ_OxRdtase_CS"/>
</dbReference>
<evidence type="ECO:0000259" key="10">
    <source>
        <dbReference type="Pfam" id="PF00329"/>
    </source>
</evidence>
<dbReference type="KEGG" id="tut:107362340"/>
<dbReference type="InterPro" id="IPR037232">
    <property type="entry name" value="NADH_quin_OxRdtase_su_C/D-like"/>
</dbReference>
<dbReference type="PANTHER" id="PTHR10884:SF14">
    <property type="entry name" value="NADH DEHYDROGENASE [UBIQUINONE] IRON-SULFUR PROTEIN 3, MITOCHONDRIAL"/>
    <property type="match status" value="1"/>
</dbReference>
<evidence type="ECO:0000313" key="12">
    <source>
        <dbReference type="Proteomes" id="UP000015104"/>
    </source>
</evidence>
<dbReference type="HOGENOM" id="CLU_042628_0_1_1"/>
<dbReference type="Pfam" id="PF00329">
    <property type="entry name" value="Complex1_30kDa"/>
    <property type="match status" value="1"/>
</dbReference>
<comment type="subcellular location">
    <subcellularLocation>
        <location evidence="1">Mitochondrion</location>
    </subcellularLocation>
</comment>
<name>T1KBW3_TETUR</name>
<dbReference type="Proteomes" id="UP000015104">
    <property type="component" value="Unassembled WGS sequence"/>
</dbReference>
<keyword evidence="12" id="KW-1185">Reference proteome</keyword>
<keyword evidence="5 9" id="KW-1278">Translocase</keyword>
<feature type="domain" description="NADH:ubiquinone oxidoreductase 30kDa subunit" evidence="10">
    <location>
        <begin position="93"/>
        <end position="213"/>
    </location>
</feature>
<dbReference type="FunFam" id="3.30.460.80:FF:000002">
    <property type="entry name" value="NADH dehydrogenase iron-sulfur protein 3, mitochondrial"/>
    <property type="match status" value="1"/>
</dbReference>
<comment type="catalytic activity">
    <reaction evidence="8">
        <text>a ubiquinone + NADH + 5 H(+)(in) = a ubiquinol + NAD(+) + 4 H(+)(out)</text>
        <dbReference type="Rhea" id="RHEA:29091"/>
        <dbReference type="Rhea" id="RHEA-COMP:9565"/>
        <dbReference type="Rhea" id="RHEA-COMP:9566"/>
        <dbReference type="ChEBI" id="CHEBI:15378"/>
        <dbReference type="ChEBI" id="CHEBI:16389"/>
        <dbReference type="ChEBI" id="CHEBI:17976"/>
        <dbReference type="ChEBI" id="CHEBI:57540"/>
        <dbReference type="ChEBI" id="CHEBI:57945"/>
        <dbReference type="EC" id="7.1.1.2"/>
    </reaction>
</comment>
<evidence type="ECO:0000256" key="4">
    <source>
        <dbReference type="ARBA" id="ARBA00022448"/>
    </source>
</evidence>
<dbReference type="InterPro" id="IPR010218">
    <property type="entry name" value="NADH_DH_suC"/>
</dbReference>
<dbReference type="GO" id="GO:0016651">
    <property type="term" value="F:oxidoreductase activity, acting on NAD(P)H"/>
    <property type="evidence" value="ECO:0007669"/>
    <property type="project" value="InterPro"/>
</dbReference>
<gene>
    <name evidence="11" type="primary">107362340</name>
</gene>
<keyword evidence="4 9" id="KW-0813">Transport</keyword>
<dbReference type="EMBL" id="CAEY01001955">
    <property type="status" value="NOT_ANNOTATED_CDS"/>
    <property type="molecule type" value="Genomic_DNA"/>
</dbReference>
<dbReference type="OrthoDB" id="37721at2759"/>
<dbReference type="GO" id="GO:0016020">
    <property type="term" value="C:membrane"/>
    <property type="evidence" value="ECO:0007669"/>
    <property type="project" value="UniProtKB-ARBA"/>
</dbReference>
<evidence type="ECO:0000256" key="6">
    <source>
        <dbReference type="ARBA" id="ARBA00023027"/>
    </source>
</evidence>
<reference evidence="12" key="1">
    <citation type="submission" date="2011-08" db="EMBL/GenBank/DDBJ databases">
        <authorList>
            <person name="Rombauts S."/>
        </authorList>
    </citation>
    <scope>NUCLEOTIDE SEQUENCE</scope>
    <source>
        <strain evidence="12">London</strain>
    </source>
</reference>
<dbReference type="GO" id="GO:0005739">
    <property type="term" value="C:mitochondrion"/>
    <property type="evidence" value="ECO:0007669"/>
    <property type="project" value="UniProtKB-SubCell"/>
</dbReference>
<evidence type="ECO:0000256" key="8">
    <source>
        <dbReference type="ARBA" id="ARBA00049551"/>
    </source>
</evidence>
<dbReference type="InterPro" id="IPR001268">
    <property type="entry name" value="NADH_UbQ_OxRdtase_30kDa_su"/>
</dbReference>
<dbReference type="OMA" id="PCRKNRF"/>
<evidence type="ECO:0000256" key="9">
    <source>
        <dbReference type="RuleBase" id="RU003456"/>
    </source>
</evidence>
<keyword evidence="7" id="KW-0830">Ubiquinone</keyword>